<evidence type="ECO:0000313" key="3">
    <source>
        <dbReference type="Proteomes" id="UP000683246"/>
    </source>
</evidence>
<sequence length="196" mass="21388">MKLYRLNTLIIALSLITVIGIMGVGYAQWTDDLHLFGKVSTGYASISLGDPYTKSIPSAMSITKPGDIKYPFTITNTGTVPMKLASKSDNIDFECDELISGGNATGYIVASIPDGLYGRYIEALNGTVRMVALNDSWFQDIDVTASLHVNIQKPIKKVVVKPMPESKKPTPSHETDLSHDKNLNTDTQKMTSTISE</sequence>
<dbReference type="Proteomes" id="UP000683246">
    <property type="component" value="Chromosome"/>
</dbReference>
<organism evidence="2 3">
    <name type="scientific">Vallitalea pronyensis</name>
    <dbReference type="NCBI Taxonomy" id="1348613"/>
    <lineage>
        <taxon>Bacteria</taxon>
        <taxon>Bacillati</taxon>
        <taxon>Bacillota</taxon>
        <taxon>Clostridia</taxon>
        <taxon>Lachnospirales</taxon>
        <taxon>Vallitaleaceae</taxon>
        <taxon>Vallitalea</taxon>
    </lineage>
</organism>
<name>A0A8J8MGF3_9FIRM</name>
<dbReference type="AlphaFoldDB" id="A0A8J8MGF3"/>
<keyword evidence="3" id="KW-1185">Reference proteome</keyword>
<feature type="compositionally biased region" description="Polar residues" evidence="1">
    <location>
        <begin position="184"/>
        <end position="196"/>
    </location>
</feature>
<dbReference type="KEGG" id="vpy:HZI73_01435"/>
<gene>
    <name evidence="2" type="ORF">HZI73_01435</name>
</gene>
<dbReference type="EMBL" id="CP058649">
    <property type="protein sequence ID" value="QUI21037.1"/>
    <property type="molecule type" value="Genomic_DNA"/>
</dbReference>
<feature type="region of interest" description="Disordered" evidence="1">
    <location>
        <begin position="160"/>
        <end position="196"/>
    </location>
</feature>
<dbReference type="RefSeq" id="WP_212696496.1">
    <property type="nucleotide sequence ID" value="NZ_CP058649.1"/>
</dbReference>
<protein>
    <recommendedName>
        <fullName evidence="4">SipW-cognate class signal peptide</fullName>
    </recommendedName>
</protein>
<reference evidence="2" key="1">
    <citation type="submission" date="2020-07" db="EMBL/GenBank/DDBJ databases">
        <title>Vallitalea pronyensis genome.</title>
        <authorList>
            <person name="Postec A."/>
        </authorList>
    </citation>
    <scope>NUCLEOTIDE SEQUENCE</scope>
    <source>
        <strain evidence="2">FatNI3</strain>
    </source>
</reference>
<evidence type="ECO:0000313" key="2">
    <source>
        <dbReference type="EMBL" id="QUI21037.1"/>
    </source>
</evidence>
<accession>A0A8J8MGF3</accession>
<evidence type="ECO:0000256" key="1">
    <source>
        <dbReference type="SAM" id="MobiDB-lite"/>
    </source>
</evidence>
<evidence type="ECO:0008006" key="4">
    <source>
        <dbReference type="Google" id="ProtNLM"/>
    </source>
</evidence>
<proteinExistence type="predicted"/>
<feature type="compositionally biased region" description="Basic and acidic residues" evidence="1">
    <location>
        <begin position="164"/>
        <end position="183"/>
    </location>
</feature>